<protein>
    <submittedName>
        <fullName evidence="2">Uncharacterized protein</fullName>
    </submittedName>
</protein>
<name>A0A2G6QA13_9BACI</name>
<gene>
    <name evidence="2" type="ORF">CO726_19960</name>
</gene>
<evidence type="ECO:0000313" key="2">
    <source>
        <dbReference type="EMBL" id="PIE93682.1"/>
    </source>
</evidence>
<sequence>MLRKHSYKVIKLTNTFIKIFCIFFLLYFQSTSIIMAKSQTDIISEFKHALLKNDKKLMRSYVTEGVEIPTFQTNKQIHEVKIVPSPKEDTTILISYFKDTDDGFTLGHILEIVTKNNKISQINQIYDGTNPLMKEATIVKEYEIKCKEHILTPTKFPFEIHEFQGYIYNDYLNLQYYNEDINGIFKITISPVQNKLGFYVLRGAKFYTLKNNIKALYNPHFDSAYEFIFQQNGFQYTIAIGNKRYIKGKYNIKDLIQIAESMNLKKRSFRYGKDRFFIIL</sequence>
<dbReference type="AlphaFoldDB" id="A0A2G6QA13"/>
<keyword evidence="3" id="KW-1185">Reference proteome</keyword>
<evidence type="ECO:0000256" key="1">
    <source>
        <dbReference type="SAM" id="Phobius"/>
    </source>
</evidence>
<proteinExistence type="predicted"/>
<feature type="transmembrane region" description="Helical" evidence="1">
    <location>
        <begin position="12"/>
        <end position="30"/>
    </location>
</feature>
<evidence type="ECO:0000313" key="3">
    <source>
        <dbReference type="Proteomes" id="UP000228484"/>
    </source>
</evidence>
<keyword evidence="1" id="KW-1133">Transmembrane helix</keyword>
<dbReference type="Proteomes" id="UP000228484">
    <property type="component" value="Unassembled WGS sequence"/>
</dbReference>
<accession>A0A2G6QA13</accession>
<keyword evidence="1" id="KW-0472">Membrane</keyword>
<dbReference type="EMBL" id="NWUW01000015">
    <property type="protein sequence ID" value="PIE93682.1"/>
    <property type="molecule type" value="Genomic_DNA"/>
</dbReference>
<dbReference type="RefSeq" id="WP_099685449.1">
    <property type="nucleotide sequence ID" value="NZ_NWUW01000015.1"/>
</dbReference>
<comment type="caution">
    <text evidence="2">The sequence shown here is derived from an EMBL/GenBank/DDBJ whole genome shotgun (WGS) entry which is preliminary data.</text>
</comment>
<reference evidence="2 3" key="1">
    <citation type="submission" date="2017-09" db="EMBL/GenBank/DDBJ databases">
        <title>Biocontrol bacteria screening and application from spent mushroom substrate.</title>
        <authorList>
            <person name="Sun X."/>
        </authorList>
    </citation>
    <scope>NUCLEOTIDE SEQUENCE [LARGE SCALE GENOMIC DNA]</scope>
    <source>
        <strain evidence="2 3">100374</strain>
    </source>
</reference>
<organism evidence="2 3">
    <name type="scientific">Bacillus fungorum</name>
    <dbReference type="NCBI Taxonomy" id="2039284"/>
    <lineage>
        <taxon>Bacteria</taxon>
        <taxon>Bacillati</taxon>
        <taxon>Bacillota</taxon>
        <taxon>Bacilli</taxon>
        <taxon>Bacillales</taxon>
        <taxon>Bacillaceae</taxon>
        <taxon>Bacillus</taxon>
    </lineage>
</organism>
<keyword evidence="1" id="KW-0812">Transmembrane</keyword>